<keyword evidence="3" id="KW-0328">Glycosyltransferase</keyword>
<dbReference type="SUPFAM" id="SSF53448">
    <property type="entry name" value="Nucleotide-diphospho-sugar transferases"/>
    <property type="match status" value="1"/>
</dbReference>
<dbReference type="PATRIC" id="fig|1265818.5.peg.2160"/>
<evidence type="ECO:0000256" key="5">
    <source>
        <dbReference type="ARBA" id="ARBA00022692"/>
    </source>
</evidence>
<gene>
    <name evidence="11" type="ORF">MAQA_10741</name>
</gene>
<evidence type="ECO:0000313" key="12">
    <source>
        <dbReference type="Proteomes" id="UP000019246"/>
    </source>
</evidence>
<accession>W7AY84</accession>
<dbReference type="PANTHER" id="PTHR48090">
    <property type="entry name" value="UNDECAPRENYL-PHOSPHATE 4-DEOXY-4-FORMAMIDO-L-ARABINOSE TRANSFERASE-RELATED"/>
    <property type="match status" value="1"/>
</dbReference>
<dbReference type="STRING" id="1265818.MAQA_10741"/>
<comment type="caution">
    <text evidence="11">The sequence shown here is derived from an EMBL/GenBank/DDBJ whole genome shotgun (WGS) entry which is preliminary data.</text>
</comment>
<dbReference type="GO" id="GO:0005886">
    <property type="term" value="C:plasma membrane"/>
    <property type="evidence" value="ECO:0007669"/>
    <property type="project" value="UniProtKB-SubCell"/>
</dbReference>
<evidence type="ECO:0000256" key="2">
    <source>
        <dbReference type="ARBA" id="ARBA00022475"/>
    </source>
</evidence>
<dbReference type="AlphaFoldDB" id="W7AY84"/>
<keyword evidence="2" id="KW-1003">Cell membrane</keyword>
<dbReference type="FunFam" id="3.90.550.10:FF:000079">
    <property type="entry name" value="Probable glycosyl transferase"/>
    <property type="match status" value="1"/>
</dbReference>
<dbReference type="Pfam" id="PF00535">
    <property type="entry name" value="Glycos_transf_2"/>
    <property type="match status" value="1"/>
</dbReference>
<dbReference type="GO" id="GO:0016757">
    <property type="term" value="F:glycosyltransferase activity"/>
    <property type="evidence" value="ECO:0007669"/>
    <property type="project" value="UniProtKB-KW"/>
</dbReference>
<protein>
    <recommendedName>
        <fullName evidence="10">Glycosyltransferase 2-like domain-containing protein</fullName>
    </recommendedName>
</protein>
<organism evidence="11 12">
    <name type="scientific">Listeria aquatica FSL S10-1188</name>
    <dbReference type="NCBI Taxonomy" id="1265818"/>
    <lineage>
        <taxon>Bacteria</taxon>
        <taxon>Bacillati</taxon>
        <taxon>Bacillota</taxon>
        <taxon>Bacilli</taxon>
        <taxon>Bacillales</taxon>
        <taxon>Listeriaceae</taxon>
        <taxon>Listeria</taxon>
    </lineage>
</organism>
<evidence type="ECO:0000256" key="3">
    <source>
        <dbReference type="ARBA" id="ARBA00022676"/>
    </source>
</evidence>
<evidence type="ECO:0000256" key="4">
    <source>
        <dbReference type="ARBA" id="ARBA00022679"/>
    </source>
</evidence>
<dbReference type="CDD" id="cd04187">
    <property type="entry name" value="DPM1_like_bac"/>
    <property type="match status" value="1"/>
</dbReference>
<evidence type="ECO:0000256" key="8">
    <source>
        <dbReference type="ARBA" id="ARBA00038152"/>
    </source>
</evidence>
<dbReference type="InterPro" id="IPR001173">
    <property type="entry name" value="Glyco_trans_2-like"/>
</dbReference>
<keyword evidence="12" id="KW-1185">Reference proteome</keyword>
<dbReference type="PANTHER" id="PTHR48090:SF8">
    <property type="entry name" value="GLYCOSYLTRANSFERASE CSBB-RELATED"/>
    <property type="match status" value="1"/>
</dbReference>
<keyword evidence="6 9" id="KW-1133">Transmembrane helix</keyword>
<comment type="similarity">
    <text evidence="8">Belongs to the glycosyltransferase 2 family. GtrB subfamily.</text>
</comment>
<proteinExistence type="inferred from homology"/>
<dbReference type="InterPro" id="IPR029044">
    <property type="entry name" value="Nucleotide-diphossugar_trans"/>
</dbReference>
<feature type="transmembrane region" description="Helical" evidence="9">
    <location>
        <begin position="231"/>
        <end position="252"/>
    </location>
</feature>
<keyword evidence="4" id="KW-0808">Transferase</keyword>
<sequence length="296" mass="34911">MKLLTISVPAYNEETMIVPLYERIVEVMNEVKETYTFELLFINDGSKDGTLDQMKALHKKDNRVVFVDLSRNYGKEIAMAAGFDYAKGDALVTMDADLQHPPEVILEMLKLWELGYEDVYAKRNRREGETWLKKATSKMYYRILQKVARIPVLPDAGDFRLLDRRCIEALKQMRETNRYTKGLYSWIGFKKIEVTFDAAPRYDGQSKWNYQSLINLALEGITSYTTFPLRLSTYSGFIVSAAAFIYMIYLFIKTLLFWGRYEWLSFTHDYYPIFRWRTTYQYRYHWGIFGTDFSGS</sequence>
<evidence type="ECO:0000256" key="9">
    <source>
        <dbReference type="SAM" id="Phobius"/>
    </source>
</evidence>
<evidence type="ECO:0000259" key="10">
    <source>
        <dbReference type="Pfam" id="PF00535"/>
    </source>
</evidence>
<dbReference type="EMBL" id="AOCG01000011">
    <property type="protein sequence ID" value="EUJ18205.1"/>
    <property type="molecule type" value="Genomic_DNA"/>
</dbReference>
<dbReference type="InterPro" id="IPR050256">
    <property type="entry name" value="Glycosyltransferase_2"/>
</dbReference>
<keyword evidence="5 9" id="KW-0812">Transmembrane</keyword>
<comment type="subcellular location">
    <subcellularLocation>
        <location evidence="1">Cell membrane</location>
        <topology evidence="1">Multi-pass membrane protein</topology>
    </subcellularLocation>
</comment>
<dbReference type="Proteomes" id="UP000019246">
    <property type="component" value="Unassembled WGS sequence"/>
</dbReference>
<keyword evidence="7 9" id="KW-0472">Membrane</keyword>
<evidence type="ECO:0000256" key="7">
    <source>
        <dbReference type="ARBA" id="ARBA00023136"/>
    </source>
</evidence>
<dbReference type="Gene3D" id="3.90.550.10">
    <property type="entry name" value="Spore Coat Polysaccharide Biosynthesis Protein SpsA, Chain A"/>
    <property type="match status" value="1"/>
</dbReference>
<feature type="domain" description="Glycosyltransferase 2-like" evidence="10">
    <location>
        <begin position="6"/>
        <end position="168"/>
    </location>
</feature>
<name>W7AY84_9LIST</name>
<evidence type="ECO:0000256" key="1">
    <source>
        <dbReference type="ARBA" id="ARBA00004651"/>
    </source>
</evidence>
<reference evidence="11 12" key="1">
    <citation type="journal article" date="2014" name="Int. J. Syst. Evol. Microbiol.">
        <title>Listeria floridensis sp. nov., Listeria aquatica sp. nov., Listeria cornellensis sp. nov., Listeria riparia sp. nov. and Listeria grandensis sp. nov., from agricultural and natural environments.</title>
        <authorList>
            <person name="den Bakker H.C."/>
            <person name="Warchocki S."/>
            <person name="Wright E.M."/>
            <person name="Allred A.F."/>
            <person name="Ahlstrom C."/>
            <person name="Manuel C.S."/>
            <person name="Stasiewicz M.J."/>
            <person name="Burrell A."/>
            <person name="Roof S."/>
            <person name="Strawn L."/>
            <person name="Fortes E.D."/>
            <person name="Nightingale K.K."/>
            <person name="Kephart D."/>
            <person name="Wiedmann M."/>
        </authorList>
    </citation>
    <scope>NUCLEOTIDE SEQUENCE [LARGE SCALE GENOMIC DNA]</scope>
    <source>
        <strain evidence="11 12">FSL S10-1188</strain>
    </source>
</reference>
<evidence type="ECO:0000313" key="11">
    <source>
        <dbReference type="EMBL" id="EUJ18205.1"/>
    </source>
</evidence>
<evidence type="ECO:0000256" key="6">
    <source>
        <dbReference type="ARBA" id="ARBA00022989"/>
    </source>
</evidence>